<comment type="caution">
    <text evidence="1">The sequence shown here is derived from an EMBL/GenBank/DDBJ whole genome shotgun (WGS) entry which is preliminary data.</text>
</comment>
<organism evidence="1 2">
    <name type="scientific">Chrysochromulina tobinii</name>
    <dbReference type="NCBI Taxonomy" id="1460289"/>
    <lineage>
        <taxon>Eukaryota</taxon>
        <taxon>Haptista</taxon>
        <taxon>Haptophyta</taxon>
        <taxon>Prymnesiophyceae</taxon>
        <taxon>Prymnesiales</taxon>
        <taxon>Chrysochromulinaceae</taxon>
        <taxon>Chrysochromulina</taxon>
    </lineage>
</organism>
<keyword evidence="2" id="KW-1185">Reference proteome</keyword>
<reference evidence="2" key="1">
    <citation type="journal article" date="2015" name="PLoS Genet.">
        <title>Genome Sequence and Transcriptome Analyses of Chrysochromulina tobin: Metabolic Tools for Enhanced Algal Fitness in the Prominent Order Prymnesiales (Haptophyceae).</title>
        <authorList>
            <person name="Hovde B.T."/>
            <person name="Deodato C.R."/>
            <person name="Hunsperger H.M."/>
            <person name="Ryken S.A."/>
            <person name="Yost W."/>
            <person name="Jha R.K."/>
            <person name="Patterson J."/>
            <person name="Monnat R.J. Jr."/>
            <person name="Barlow S.B."/>
            <person name="Starkenburg S.R."/>
            <person name="Cattolico R.A."/>
        </authorList>
    </citation>
    <scope>NUCLEOTIDE SEQUENCE</scope>
    <source>
        <strain evidence="2">CCMP291</strain>
    </source>
</reference>
<dbReference type="EMBL" id="JWZX01001658">
    <property type="protein sequence ID" value="KOO32886.1"/>
    <property type="molecule type" value="Genomic_DNA"/>
</dbReference>
<dbReference type="OrthoDB" id="442727at2759"/>
<protein>
    <submittedName>
        <fullName evidence="1">Uncharacterized protein</fullName>
    </submittedName>
</protein>
<sequence>MPDRLGGDAAVLVIKGFLSEDDIAVLHRLGPTGARKEHDRYEGLEFSHDVWRFEKALKTEDPLLRRKVLGAMLFADRELWRSIPTTDDKQSQLLHEEVEYIVYDADACRERGLAPPHIGPHVDNSSAVTMVAMLSEPGADFDGGTNLFEDGLGGKIGDGRHRAVQPRRGDALLFRGERCEHSLTEVTRGVRRILQIELCRKREGYH</sequence>
<proteinExistence type="predicted"/>
<name>A0A0M0K1X9_9EUKA</name>
<dbReference type="Gene3D" id="2.60.120.620">
    <property type="entry name" value="q2cbj1_9rhob like domain"/>
    <property type="match status" value="1"/>
</dbReference>
<evidence type="ECO:0000313" key="2">
    <source>
        <dbReference type="Proteomes" id="UP000037460"/>
    </source>
</evidence>
<evidence type="ECO:0000313" key="1">
    <source>
        <dbReference type="EMBL" id="KOO32886.1"/>
    </source>
</evidence>
<dbReference type="AlphaFoldDB" id="A0A0M0K1X9"/>
<accession>A0A0M0K1X9</accession>
<dbReference type="Proteomes" id="UP000037460">
    <property type="component" value="Unassembled WGS sequence"/>
</dbReference>
<gene>
    <name evidence="1" type="ORF">Ctob_011702</name>
</gene>